<organism evidence="1">
    <name type="scientific">marine sediment metagenome</name>
    <dbReference type="NCBI Taxonomy" id="412755"/>
    <lineage>
        <taxon>unclassified sequences</taxon>
        <taxon>metagenomes</taxon>
        <taxon>ecological metagenomes</taxon>
    </lineage>
</organism>
<dbReference type="AlphaFoldDB" id="A0A0F9J369"/>
<protein>
    <submittedName>
        <fullName evidence="1">Uncharacterized protein</fullName>
    </submittedName>
</protein>
<proteinExistence type="predicted"/>
<name>A0A0F9J369_9ZZZZ</name>
<comment type="caution">
    <text evidence="1">The sequence shown here is derived from an EMBL/GenBank/DDBJ whole genome shotgun (WGS) entry which is preliminary data.</text>
</comment>
<reference evidence="1" key="1">
    <citation type="journal article" date="2015" name="Nature">
        <title>Complex archaea that bridge the gap between prokaryotes and eukaryotes.</title>
        <authorList>
            <person name="Spang A."/>
            <person name="Saw J.H."/>
            <person name="Jorgensen S.L."/>
            <person name="Zaremba-Niedzwiedzka K."/>
            <person name="Martijn J."/>
            <person name="Lind A.E."/>
            <person name="van Eijk R."/>
            <person name="Schleper C."/>
            <person name="Guy L."/>
            <person name="Ettema T.J."/>
        </authorList>
    </citation>
    <scope>NUCLEOTIDE SEQUENCE</scope>
</reference>
<sequence length="30" mass="3363">MKVEKQNIRNAGEYFVAYLLSASNCIVTVT</sequence>
<dbReference type="EMBL" id="LAZR01010986">
    <property type="protein sequence ID" value="KKM64003.1"/>
    <property type="molecule type" value="Genomic_DNA"/>
</dbReference>
<accession>A0A0F9J369</accession>
<feature type="non-terminal residue" evidence="1">
    <location>
        <position position="30"/>
    </location>
</feature>
<evidence type="ECO:0000313" key="1">
    <source>
        <dbReference type="EMBL" id="KKM64003.1"/>
    </source>
</evidence>
<gene>
    <name evidence="1" type="ORF">LCGC14_1505710</name>
</gene>